<evidence type="ECO:0000256" key="6">
    <source>
        <dbReference type="ARBA" id="ARBA00022741"/>
    </source>
</evidence>
<keyword evidence="13" id="KW-1133">Transmembrane helix</keyword>
<dbReference type="EC" id="2.7.13.3" evidence="2"/>
<dbReference type="SUPFAM" id="SSF53850">
    <property type="entry name" value="Periplasmic binding protein-like II"/>
    <property type="match status" value="2"/>
</dbReference>
<keyword evidence="9" id="KW-0843">Virulence</keyword>
<evidence type="ECO:0000256" key="3">
    <source>
        <dbReference type="ARBA" id="ARBA00022553"/>
    </source>
</evidence>
<dbReference type="Pfam" id="PF02518">
    <property type="entry name" value="HATPase_c"/>
    <property type="match status" value="1"/>
</dbReference>
<evidence type="ECO:0000256" key="7">
    <source>
        <dbReference type="ARBA" id="ARBA00022777"/>
    </source>
</evidence>
<dbReference type="CDD" id="cd13705">
    <property type="entry name" value="PBP2_BvgS_D1"/>
    <property type="match status" value="1"/>
</dbReference>
<feature type="domain" description="Response regulatory" evidence="15">
    <location>
        <begin position="813"/>
        <end position="932"/>
    </location>
</feature>
<dbReference type="GO" id="GO:0005524">
    <property type="term" value="F:ATP binding"/>
    <property type="evidence" value="ECO:0007669"/>
    <property type="project" value="UniProtKB-KW"/>
</dbReference>
<dbReference type="Proteomes" id="UP000029567">
    <property type="component" value="Unassembled WGS sequence"/>
</dbReference>
<evidence type="ECO:0000256" key="12">
    <source>
        <dbReference type="PROSITE-ProRule" id="PRU00169"/>
    </source>
</evidence>
<dbReference type="Gene3D" id="3.40.50.2300">
    <property type="match status" value="1"/>
</dbReference>
<evidence type="ECO:0000256" key="9">
    <source>
        <dbReference type="ARBA" id="ARBA00023026"/>
    </source>
</evidence>
<dbReference type="CDD" id="cd00082">
    <property type="entry name" value="HisKA"/>
    <property type="match status" value="1"/>
</dbReference>
<evidence type="ECO:0000256" key="2">
    <source>
        <dbReference type="ARBA" id="ARBA00012438"/>
    </source>
</evidence>
<dbReference type="CDD" id="cd13707">
    <property type="entry name" value="PBP2_BvgS_D2"/>
    <property type="match status" value="1"/>
</dbReference>
<gene>
    <name evidence="16" type="ORF">P245_17160</name>
</gene>
<dbReference type="InterPro" id="IPR049870">
    <property type="entry name" value="BvgS-like_periplasmic1"/>
</dbReference>
<feature type="transmembrane region" description="Helical" evidence="13">
    <location>
        <begin position="513"/>
        <end position="534"/>
    </location>
</feature>
<evidence type="ECO:0000259" key="15">
    <source>
        <dbReference type="PROSITE" id="PS50110"/>
    </source>
</evidence>
<dbReference type="Pfam" id="PF00072">
    <property type="entry name" value="Response_reg"/>
    <property type="match status" value="1"/>
</dbReference>
<dbReference type="Pfam" id="PF00497">
    <property type="entry name" value="SBP_bac_3"/>
    <property type="match status" value="1"/>
</dbReference>
<evidence type="ECO:0000313" key="16">
    <source>
        <dbReference type="EMBL" id="KGG89398.1"/>
    </source>
</evidence>
<organism evidence="16 17">
    <name type="scientific">Comamonas thiooxydans</name>
    <dbReference type="NCBI Taxonomy" id="363952"/>
    <lineage>
        <taxon>Bacteria</taxon>
        <taxon>Pseudomonadati</taxon>
        <taxon>Pseudomonadota</taxon>
        <taxon>Betaproteobacteria</taxon>
        <taxon>Burkholderiales</taxon>
        <taxon>Comamonadaceae</taxon>
        <taxon>Comamonas</taxon>
    </lineage>
</organism>
<feature type="domain" description="Histidine kinase" evidence="14">
    <location>
        <begin position="562"/>
        <end position="783"/>
    </location>
</feature>
<protein>
    <recommendedName>
        <fullName evidence="11">Virulence sensor protein BvgS</fullName>
        <ecNumber evidence="2">2.7.13.3</ecNumber>
    </recommendedName>
</protein>
<dbReference type="Pfam" id="PF00512">
    <property type="entry name" value="HisKA"/>
    <property type="match status" value="1"/>
</dbReference>
<keyword evidence="6" id="KW-0547">Nucleotide-binding</keyword>
<dbReference type="GO" id="GO:0000155">
    <property type="term" value="F:phosphorelay sensor kinase activity"/>
    <property type="evidence" value="ECO:0007669"/>
    <property type="project" value="InterPro"/>
</dbReference>
<dbReference type="SUPFAM" id="SSF47384">
    <property type="entry name" value="Homodimeric domain of signal transducing histidine kinase"/>
    <property type="match status" value="1"/>
</dbReference>
<dbReference type="PANTHER" id="PTHR43047:SF72">
    <property type="entry name" value="OSMOSENSING HISTIDINE PROTEIN KINASE SLN1"/>
    <property type="match status" value="1"/>
</dbReference>
<keyword evidence="3 12" id="KW-0597">Phosphoprotein</keyword>
<dbReference type="SUPFAM" id="SSF52172">
    <property type="entry name" value="CheY-like"/>
    <property type="match status" value="1"/>
</dbReference>
<dbReference type="InterPro" id="IPR049871">
    <property type="entry name" value="BvgS-like_periplasmic2"/>
</dbReference>
<dbReference type="InterPro" id="IPR036890">
    <property type="entry name" value="HATPase_C_sf"/>
</dbReference>
<dbReference type="InterPro" id="IPR011006">
    <property type="entry name" value="CheY-like_superfamily"/>
</dbReference>
<dbReference type="Gene3D" id="1.10.287.130">
    <property type="match status" value="1"/>
</dbReference>
<comment type="function">
    <text evidence="10">Member of the two-component regulatory system BvgS/BvgA. Phosphorylates BvgA via a four-step phosphorelay in response to environmental signals.</text>
</comment>
<dbReference type="PROSITE" id="PS50110">
    <property type="entry name" value="RESPONSE_REGULATORY"/>
    <property type="match status" value="1"/>
</dbReference>
<dbReference type="EMBL" id="AWTN01000099">
    <property type="protein sequence ID" value="KGG89398.1"/>
    <property type="molecule type" value="Genomic_DNA"/>
</dbReference>
<keyword evidence="13" id="KW-0812">Transmembrane</keyword>
<dbReference type="InterPro" id="IPR001789">
    <property type="entry name" value="Sig_transdc_resp-reg_receiver"/>
</dbReference>
<evidence type="ECO:0000256" key="10">
    <source>
        <dbReference type="ARBA" id="ARBA00058004"/>
    </source>
</evidence>
<accession>A0A0E3BZX1</accession>
<comment type="caution">
    <text evidence="16">The sequence shown here is derived from an EMBL/GenBank/DDBJ whole genome shotgun (WGS) entry which is preliminary data.</text>
</comment>
<keyword evidence="7" id="KW-0418">Kinase</keyword>
<evidence type="ECO:0000259" key="14">
    <source>
        <dbReference type="PROSITE" id="PS50109"/>
    </source>
</evidence>
<dbReference type="CDD" id="cd17546">
    <property type="entry name" value="REC_hyHK_CKI1_RcsC-like"/>
    <property type="match status" value="1"/>
</dbReference>
<feature type="modified residue" description="4-aspartylphosphate" evidence="12">
    <location>
        <position position="862"/>
    </location>
</feature>
<dbReference type="InterPro" id="IPR003661">
    <property type="entry name" value="HisK_dim/P_dom"/>
</dbReference>
<dbReference type="InterPro" id="IPR036097">
    <property type="entry name" value="HisK_dim/P_sf"/>
</dbReference>
<keyword evidence="8" id="KW-0902">Two-component regulatory system</keyword>
<dbReference type="PRINTS" id="PR00344">
    <property type="entry name" value="BCTRLSENSOR"/>
</dbReference>
<evidence type="ECO:0000313" key="17">
    <source>
        <dbReference type="Proteomes" id="UP000029567"/>
    </source>
</evidence>
<dbReference type="SMART" id="SM00448">
    <property type="entry name" value="REC"/>
    <property type="match status" value="1"/>
</dbReference>
<dbReference type="FunFam" id="3.30.565.10:FF:000010">
    <property type="entry name" value="Sensor histidine kinase RcsC"/>
    <property type="match status" value="1"/>
</dbReference>
<evidence type="ECO:0000256" key="5">
    <source>
        <dbReference type="ARBA" id="ARBA00022729"/>
    </source>
</evidence>
<evidence type="ECO:0000256" key="13">
    <source>
        <dbReference type="SAM" id="Phobius"/>
    </source>
</evidence>
<evidence type="ECO:0000256" key="1">
    <source>
        <dbReference type="ARBA" id="ARBA00000085"/>
    </source>
</evidence>
<dbReference type="SUPFAM" id="SSF55874">
    <property type="entry name" value="ATPase domain of HSP90 chaperone/DNA topoisomerase II/histidine kinase"/>
    <property type="match status" value="1"/>
</dbReference>
<evidence type="ECO:0000256" key="11">
    <source>
        <dbReference type="ARBA" id="ARBA00070152"/>
    </source>
</evidence>
<dbReference type="GO" id="GO:0005886">
    <property type="term" value="C:plasma membrane"/>
    <property type="evidence" value="ECO:0007669"/>
    <property type="project" value="UniProtKB-SubCell"/>
</dbReference>
<reference evidence="16 17" key="1">
    <citation type="submission" date="2013-09" db="EMBL/GenBank/DDBJ databases">
        <title>High correlation between genotypes and phenotypes of environmental bacteria Comamonas testosteroni strains.</title>
        <authorList>
            <person name="Liu L."/>
            <person name="Zhu W."/>
            <person name="Xia X."/>
            <person name="Xu B."/>
            <person name="Luo M."/>
            <person name="Wang G."/>
        </authorList>
    </citation>
    <scope>NUCLEOTIDE SEQUENCE [LARGE SCALE GENOMIC DNA]</scope>
    <source>
        <strain evidence="16 17">JL14</strain>
    </source>
</reference>
<evidence type="ECO:0000256" key="4">
    <source>
        <dbReference type="ARBA" id="ARBA00022679"/>
    </source>
</evidence>
<sequence>MSVFNFEPRITSASRNWLGDEQRKTLDQRGQLTLGVSLPDYPPLGFFDAGRFRGITADYVGLLFASPVRVQPFRSREAALQALQRGEIDMLGGGTPSDARLAGLQLTRPYLADQPVLVSRIDAPFDAKTQGTKVAVNPGYLPAAQTAEIYPNSRLLNFVSPKRALEALSLGEVDAVLADASSAHYLISINYLVNLKIQGFVPVDSAGFGFLVRMGDSTLLDYLDQAIPKVAAEYGDDILYSWSGGRPLRLGQDRIPLTASENRWLAAHPSVPVVLNGSLGALGQFSSDGRAQGIGPEYLELIGRRTGLKFDYIRARNYSELNAILGQRRALLTPVFAPSDEAPQGLEILTPYLRTSVIVMAPAGAAKGITDDGQSIHQLADLDGKRVAVVKGYFLESVIRRDHPSVKIRAFPDMTQAMQSVVQGRSDAVVGSDYAMRFINARYLGNRLAPIGILDDYTPRVAMAVQAQEPELVAILEKARLSITPEDVAELVRNWEPGHPADGWGFWNAHRQALLRVAGALGLAAAISLIWGIYLTRQVRRTRRAEQRAEAANQAKTQFLATMTHEIRTPLAAIIGLLDMARQRSQGTAAEDGSLPAAQDAAQTMLLLLNNVLDLNRIESGLIHSSPKPVALGPLIEDMAVLVRGMAYRKQLSLEMSVAPEVDTWVMVDPLHLKQVLFNLLSNAVKFTAHGGIALTATGSAESGMLNLCLEVEDTGMGIEPADQARLFEPYEQVASAQQGQVFGSGLGLHITRRLVKHMGGDVSVDSEPGRGSCFTVKLALPIVGAQTLPQPKSRITPRPAARAPARGTSLPRALLVEDHALNREIVKGMMSDQGVVPDVAEDGVQAWELCTETDFDLIVTDGQMPHMNGAELISRVRARETSEARPRCRIVALTASIEDTERQRYMAAGADEVLCKPIREEDMARVIRESTALVGG</sequence>
<dbReference type="SMART" id="SM00062">
    <property type="entry name" value="PBPb"/>
    <property type="match status" value="2"/>
</dbReference>
<dbReference type="InterPro" id="IPR003594">
    <property type="entry name" value="HATPase_dom"/>
</dbReference>
<dbReference type="InterPro" id="IPR004358">
    <property type="entry name" value="Sig_transdc_His_kin-like_C"/>
</dbReference>
<keyword evidence="4" id="KW-0808">Transferase</keyword>
<proteinExistence type="predicted"/>
<dbReference type="SMART" id="SM00388">
    <property type="entry name" value="HisKA"/>
    <property type="match status" value="1"/>
</dbReference>
<dbReference type="CDD" id="cd16922">
    <property type="entry name" value="HATPase_EvgS-ArcB-TorS-like"/>
    <property type="match status" value="1"/>
</dbReference>
<comment type="catalytic activity">
    <reaction evidence="1">
        <text>ATP + protein L-histidine = ADP + protein N-phospho-L-histidine.</text>
        <dbReference type="EC" id="2.7.13.3"/>
    </reaction>
</comment>
<dbReference type="AlphaFoldDB" id="A0A0E3BZX1"/>
<dbReference type="InterPro" id="IPR001638">
    <property type="entry name" value="Solute-binding_3/MltF_N"/>
</dbReference>
<dbReference type="PANTHER" id="PTHR43047">
    <property type="entry name" value="TWO-COMPONENT HISTIDINE PROTEIN KINASE"/>
    <property type="match status" value="1"/>
</dbReference>
<keyword evidence="13" id="KW-0472">Membrane</keyword>
<keyword evidence="5" id="KW-0732">Signal</keyword>
<dbReference type="Gene3D" id="3.30.565.10">
    <property type="entry name" value="Histidine kinase-like ATPase, C-terminal domain"/>
    <property type="match status" value="1"/>
</dbReference>
<dbReference type="PROSITE" id="PS50109">
    <property type="entry name" value="HIS_KIN"/>
    <property type="match status" value="1"/>
</dbReference>
<dbReference type="SMART" id="SM00387">
    <property type="entry name" value="HATPase_c"/>
    <property type="match status" value="1"/>
</dbReference>
<name>A0A0E3BZX1_9BURK</name>
<evidence type="ECO:0000256" key="8">
    <source>
        <dbReference type="ARBA" id="ARBA00023012"/>
    </source>
</evidence>
<dbReference type="Gene3D" id="3.40.190.10">
    <property type="entry name" value="Periplasmic binding protein-like II"/>
    <property type="match status" value="4"/>
</dbReference>
<dbReference type="InterPro" id="IPR005467">
    <property type="entry name" value="His_kinase_dom"/>
</dbReference>
<dbReference type="GO" id="GO:0009927">
    <property type="term" value="F:histidine phosphotransfer kinase activity"/>
    <property type="evidence" value="ECO:0007669"/>
    <property type="project" value="TreeGrafter"/>
</dbReference>